<evidence type="ECO:0000256" key="5">
    <source>
        <dbReference type="ARBA" id="ARBA00022729"/>
    </source>
</evidence>
<dbReference type="GO" id="GO:0030141">
    <property type="term" value="C:secretory granule"/>
    <property type="evidence" value="ECO:0007669"/>
    <property type="project" value="InterPro"/>
</dbReference>
<dbReference type="Proteomes" id="UP000265120">
    <property type="component" value="Chromosome 4"/>
</dbReference>
<dbReference type="Pfam" id="PF01271">
    <property type="entry name" value="Granin"/>
    <property type="match status" value="1"/>
</dbReference>
<feature type="compositionally biased region" description="Basic and acidic residues" evidence="6">
    <location>
        <begin position="80"/>
        <end position="94"/>
    </location>
</feature>
<feature type="chain" id="PRO_5046847269" evidence="7">
    <location>
        <begin position="28"/>
        <end position="554"/>
    </location>
</feature>
<evidence type="ECO:0000256" key="7">
    <source>
        <dbReference type="SAM" id="SignalP"/>
    </source>
</evidence>
<sequence>MADKLVLLCFSKLLFVLLFLTSSCVHGASLVEDKVWGSESGFQRGTRVQPAPNVDMMKALEYIQSLRQKTGTEPQQHSPHSTDRDGSDTDDAERLRDKSEELLQAVLSTLQQADKASPPVSLRPTAEEEGPKDSEYPRRQQKQHSIPLHKKLPLMFEDEEEEEDHLKRTNENVEEKYTPQNLATLQSVFDELDRLTSVRTMSKRLDEEDDPEGGEEEEEEMFNVRNAAYDDVDRDLPLDWGLLRDQEGKDDEEEENDKRDVDQDFDYVDNDKDETENAEEEEDEGYPVKRSKDPDDAANLVDYYLLKVLEKTEEEDNILPQNLYQIIKFSQKYKIPPEDVMNMLKAGQIRNQGRLQKTNKLSRVPNRFTQIPSKNVHKIPEASFYGRRLPYGQKSPEQLRTEEILKILGFDGAADRAPVREKTPYRGSLSRLHTQPAGRPGESTLRRFPTTLKSRYDNALDEDELAAYLAAKLPTQYLRPTYRARGQKRDDAGSFEQLIQNYFDHMDTGDQRQNEKRQSEPEGSFENEAVIKLLSYLSPETTEENSDDAKTVQG</sequence>
<feature type="compositionally biased region" description="Basic and acidic residues" evidence="6">
    <location>
        <begin position="509"/>
        <end position="520"/>
    </location>
</feature>
<reference evidence="8" key="2">
    <citation type="submission" date="2025-08" db="UniProtKB">
        <authorList>
            <consortium name="Ensembl"/>
        </authorList>
    </citation>
    <scope>IDENTIFICATION</scope>
</reference>
<dbReference type="InterPro" id="IPR001990">
    <property type="entry name" value="Granin"/>
</dbReference>
<dbReference type="GO" id="GO:0005576">
    <property type="term" value="C:extracellular region"/>
    <property type="evidence" value="ECO:0007669"/>
    <property type="project" value="UniProtKB-SubCell"/>
</dbReference>
<proteinExistence type="inferred from homology"/>
<evidence type="ECO:0000256" key="1">
    <source>
        <dbReference type="ARBA" id="ARBA00004613"/>
    </source>
</evidence>
<comment type="similarity">
    <text evidence="2">Belongs to the chromogranin/secretogranin protein family.</text>
</comment>
<feature type="region of interest" description="Disordered" evidence="6">
    <location>
        <begin position="109"/>
        <end position="184"/>
    </location>
</feature>
<dbReference type="PANTHER" id="PTHR15119">
    <property type="entry name" value="SECRETOGRANIN II"/>
    <property type="match status" value="1"/>
</dbReference>
<feature type="region of interest" description="Disordered" evidence="6">
    <location>
        <begin position="425"/>
        <end position="445"/>
    </location>
</feature>
<reference evidence="8" key="3">
    <citation type="submission" date="2025-09" db="UniProtKB">
        <authorList>
            <consortium name="Ensembl"/>
        </authorList>
    </citation>
    <scope>IDENTIFICATION</scope>
</reference>
<keyword evidence="9" id="KW-1185">Reference proteome</keyword>
<dbReference type="PROSITE" id="PS51257">
    <property type="entry name" value="PROKAR_LIPOPROTEIN"/>
    <property type="match status" value="1"/>
</dbReference>
<keyword evidence="5 7" id="KW-0732">Signal</keyword>
<feature type="region of interest" description="Disordered" evidence="6">
    <location>
        <begin position="68"/>
        <end position="94"/>
    </location>
</feature>
<feature type="region of interest" description="Disordered" evidence="6">
    <location>
        <begin position="200"/>
        <end position="220"/>
    </location>
</feature>
<evidence type="ECO:0000256" key="6">
    <source>
        <dbReference type="SAM" id="MobiDB-lite"/>
    </source>
</evidence>
<dbReference type="Ensembl" id="ENSCSET00000008537.1">
    <property type="protein sequence ID" value="ENSCSEP00000008448.1"/>
    <property type="gene ID" value="ENSCSEG00000005404.1"/>
</dbReference>
<reference evidence="8 9" key="1">
    <citation type="journal article" date="2014" name="Nat. Genet.">
        <title>Whole-genome sequence of a flatfish provides insights into ZW sex chromosome evolution and adaptation to a benthic lifestyle.</title>
        <authorList>
            <person name="Chen S."/>
            <person name="Zhang G."/>
            <person name="Shao C."/>
            <person name="Huang Q."/>
            <person name="Liu G."/>
            <person name="Zhang P."/>
            <person name="Song W."/>
            <person name="An N."/>
            <person name="Chalopin D."/>
            <person name="Volff J.N."/>
            <person name="Hong Y."/>
            <person name="Li Q."/>
            <person name="Sha Z."/>
            <person name="Zhou H."/>
            <person name="Xie M."/>
            <person name="Yu Q."/>
            <person name="Liu Y."/>
            <person name="Xiang H."/>
            <person name="Wang N."/>
            <person name="Wu K."/>
            <person name="Yang C."/>
            <person name="Zhou Q."/>
            <person name="Liao X."/>
            <person name="Yang L."/>
            <person name="Hu Q."/>
            <person name="Zhang J."/>
            <person name="Meng L."/>
            <person name="Jin L."/>
            <person name="Tian Y."/>
            <person name="Lian J."/>
            <person name="Yang J."/>
            <person name="Miao G."/>
            <person name="Liu S."/>
            <person name="Liang Z."/>
            <person name="Yan F."/>
            <person name="Li Y."/>
            <person name="Sun B."/>
            <person name="Zhang H."/>
            <person name="Zhang J."/>
            <person name="Zhu Y."/>
            <person name="Du M."/>
            <person name="Zhao Y."/>
            <person name="Schartl M."/>
            <person name="Tang Q."/>
            <person name="Wang J."/>
        </authorList>
    </citation>
    <scope>NUCLEOTIDE SEQUENCE</scope>
</reference>
<feature type="compositionally biased region" description="Basic residues" evidence="6">
    <location>
        <begin position="139"/>
        <end position="152"/>
    </location>
</feature>
<dbReference type="InterPro" id="IPR038858">
    <property type="entry name" value="ScgII"/>
</dbReference>
<dbReference type="AlphaFoldDB" id="A0A3P8UZ77"/>
<accession>A0A3P8UZ77</accession>
<evidence type="ECO:0000313" key="9">
    <source>
        <dbReference type="Proteomes" id="UP000265120"/>
    </source>
</evidence>
<evidence type="ECO:0000256" key="3">
    <source>
        <dbReference type="ARBA" id="ARBA00022525"/>
    </source>
</evidence>
<feature type="region of interest" description="Disordered" evidence="6">
    <location>
        <begin position="244"/>
        <end position="294"/>
    </location>
</feature>
<feature type="signal peptide" evidence="7">
    <location>
        <begin position="1"/>
        <end position="27"/>
    </location>
</feature>
<dbReference type="STRING" id="244447.ENSCSEP00000008448"/>
<dbReference type="OMA" id="RNAAYDD"/>
<organism evidence="8 9">
    <name type="scientific">Cynoglossus semilaevis</name>
    <name type="common">Tongue sole</name>
    <dbReference type="NCBI Taxonomy" id="244447"/>
    <lineage>
        <taxon>Eukaryota</taxon>
        <taxon>Metazoa</taxon>
        <taxon>Chordata</taxon>
        <taxon>Craniata</taxon>
        <taxon>Vertebrata</taxon>
        <taxon>Euteleostomi</taxon>
        <taxon>Actinopterygii</taxon>
        <taxon>Neopterygii</taxon>
        <taxon>Teleostei</taxon>
        <taxon>Neoteleostei</taxon>
        <taxon>Acanthomorphata</taxon>
        <taxon>Carangaria</taxon>
        <taxon>Pleuronectiformes</taxon>
        <taxon>Pleuronectoidei</taxon>
        <taxon>Cynoglossidae</taxon>
        <taxon>Cynoglossinae</taxon>
        <taxon>Cynoglossus</taxon>
    </lineage>
</organism>
<feature type="compositionally biased region" description="Acidic residues" evidence="6">
    <location>
        <begin position="263"/>
        <end position="285"/>
    </location>
</feature>
<dbReference type="InParanoid" id="A0A3P8UZ77"/>
<dbReference type="GeneTree" id="ENSGT00390000010895"/>
<evidence type="ECO:0000313" key="8">
    <source>
        <dbReference type="Ensembl" id="ENSCSEP00000008448.1"/>
    </source>
</evidence>
<name>A0A3P8UZ77_CYNSE</name>
<feature type="compositionally biased region" description="Basic and acidic residues" evidence="6">
    <location>
        <begin position="125"/>
        <end position="138"/>
    </location>
</feature>
<feature type="compositionally biased region" description="Polar residues" evidence="6">
    <location>
        <begin position="68"/>
        <end position="79"/>
    </location>
</feature>
<feature type="compositionally biased region" description="Acidic residues" evidence="6">
    <location>
        <begin position="207"/>
        <end position="220"/>
    </location>
</feature>
<evidence type="ECO:0000256" key="2">
    <source>
        <dbReference type="ARBA" id="ARBA00005723"/>
    </source>
</evidence>
<comment type="subcellular location">
    <subcellularLocation>
        <location evidence="1">Secreted</location>
    </subcellularLocation>
</comment>
<keyword evidence="4" id="KW-0165">Cleavage on pair of basic residues</keyword>
<keyword evidence="3" id="KW-0964">Secreted</keyword>
<evidence type="ECO:0000256" key="4">
    <source>
        <dbReference type="ARBA" id="ARBA00022685"/>
    </source>
</evidence>
<feature type="region of interest" description="Disordered" evidence="6">
    <location>
        <begin position="509"/>
        <end position="528"/>
    </location>
</feature>
<protein>
    <submittedName>
        <fullName evidence="8">Secretogranin II</fullName>
    </submittedName>
</protein>
<feature type="compositionally biased region" description="Basic and acidic residues" evidence="6">
    <location>
        <begin position="164"/>
        <end position="177"/>
    </location>
</feature>
<dbReference type="PANTHER" id="PTHR15119:SF1">
    <property type="entry name" value="SECRETOGRANIN-2-RELATED"/>
    <property type="match status" value="1"/>
</dbReference>